<dbReference type="InterPro" id="IPR021338">
    <property type="entry name" value="DUF2953"/>
</dbReference>
<accession>A0ABP3R502</accession>
<sequence>MWIVGIILLICIIVLCSNALITCQAVFQKDCQKVVVSVQFYRIKIFSRTVHLSEQETVEMSVEQSVELFQSTGTNLINSVKAYHDAATILLKQLTFREYYWKTEFGTGKADATGLASGGIWAIKGYLTGYVSNKSTFKNKPSISVTPYFNRICFRSELECIVSIRIGQAMYALLKVIRKVPFKKEAVI</sequence>
<proteinExistence type="predicted"/>
<dbReference type="Proteomes" id="UP001500866">
    <property type="component" value="Unassembled WGS sequence"/>
</dbReference>
<evidence type="ECO:0000313" key="1">
    <source>
        <dbReference type="EMBL" id="GAA0600715.1"/>
    </source>
</evidence>
<reference evidence="2" key="1">
    <citation type="journal article" date="2019" name="Int. J. Syst. Evol. Microbiol.">
        <title>The Global Catalogue of Microorganisms (GCM) 10K type strain sequencing project: providing services to taxonomists for standard genome sequencing and annotation.</title>
        <authorList>
            <consortium name="The Broad Institute Genomics Platform"/>
            <consortium name="The Broad Institute Genome Sequencing Center for Infectious Disease"/>
            <person name="Wu L."/>
            <person name="Ma J."/>
        </authorList>
    </citation>
    <scope>NUCLEOTIDE SEQUENCE [LARGE SCALE GENOMIC DNA]</scope>
    <source>
        <strain evidence="2">JCM 15395</strain>
    </source>
</reference>
<evidence type="ECO:0000313" key="2">
    <source>
        <dbReference type="Proteomes" id="UP001500866"/>
    </source>
</evidence>
<protein>
    <recommendedName>
        <fullName evidence="3">DUF2953 domain-containing protein</fullName>
    </recommendedName>
</protein>
<gene>
    <name evidence="1" type="ORF">GCM10009001_16500</name>
</gene>
<name>A0ABP3R502_9BACI</name>
<dbReference type="Pfam" id="PF11167">
    <property type="entry name" value="DUF2953"/>
    <property type="match status" value="1"/>
</dbReference>
<evidence type="ECO:0008006" key="3">
    <source>
        <dbReference type="Google" id="ProtNLM"/>
    </source>
</evidence>
<organism evidence="1 2">
    <name type="scientific">Virgibacillus siamensis</name>
    <dbReference type="NCBI Taxonomy" id="480071"/>
    <lineage>
        <taxon>Bacteria</taxon>
        <taxon>Bacillati</taxon>
        <taxon>Bacillota</taxon>
        <taxon>Bacilli</taxon>
        <taxon>Bacillales</taxon>
        <taxon>Bacillaceae</taxon>
        <taxon>Virgibacillus</taxon>
    </lineage>
</organism>
<comment type="caution">
    <text evidence="1">The sequence shown here is derived from an EMBL/GenBank/DDBJ whole genome shotgun (WGS) entry which is preliminary data.</text>
</comment>
<dbReference type="RefSeq" id="WP_343812007.1">
    <property type="nucleotide sequence ID" value="NZ_BAAADS010000012.1"/>
</dbReference>
<dbReference type="EMBL" id="BAAADS010000012">
    <property type="protein sequence ID" value="GAA0600715.1"/>
    <property type="molecule type" value="Genomic_DNA"/>
</dbReference>
<keyword evidence="2" id="KW-1185">Reference proteome</keyword>